<evidence type="ECO:0000313" key="3">
    <source>
        <dbReference type="Proteomes" id="UP000275267"/>
    </source>
</evidence>
<proteinExistence type="predicted"/>
<reference evidence="3" key="1">
    <citation type="journal article" date="2019" name="Nat. Commun.">
        <title>The genome of broomcorn millet.</title>
        <authorList>
            <person name="Zou C."/>
            <person name="Miki D."/>
            <person name="Li D."/>
            <person name="Tang Q."/>
            <person name="Xiao L."/>
            <person name="Rajput S."/>
            <person name="Deng P."/>
            <person name="Jia W."/>
            <person name="Huang R."/>
            <person name="Zhang M."/>
            <person name="Sun Y."/>
            <person name="Hu J."/>
            <person name="Fu X."/>
            <person name="Schnable P.S."/>
            <person name="Li F."/>
            <person name="Zhang H."/>
            <person name="Feng B."/>
            <person name="Zhu X."/>
            <person name="Liu R."/>
            <person name="Schnable J.C."/>
            <person name="Zhu J.-K."/>
            <person name="Zhang H."/>
        </authorList>
    </citation>
    <scope>NUCLEOTIDE SEQUENCE [LARGE SCALE GENOMIC DNA]</scope>
</reference>
<comment type="caution">
    <text evidence="2">The sequence shown here is derived from an EMBL/GenBank/DDBJ whole genome shotgun (WGS) entry which is preliminary data.</text>
</comment>
<protein>
    <submittedName>
        <fullName evidence="2">Uncharacterized protein</fullName>
    </submittedName>
</protein>
<accession>A0A3L6TT39</accession>
<feature type="region of interest" description="Disordered" evidence="1">
    <location>
        <begin position="1"/>
        <end position="20"/>
    </location>
</feature>
<organism evidence="2 3">
    <name type="scientific">Panicum miliaceum</name>
    <name type="common">Proso millet</name>
    <name type="synonym">Broomcorn millet</name>
    <dbReference type="NCBI Taxonomy" id="4540"/>
    <lineage>
        <taxon>Eukaryota</taxon>
        <taxon>Viridiplantae</taxon>
        <taxon>Streptophyta</taxon>
        <taxon>Embryophyta</taxon>
        <taxon>Tracheophyta</taxon>
        <taxon>Spermatophyta</taxon>
        <taxon>Magnoliopsida</taxon>
        <taxon>Liliopsida</taxon>
        <taxon>Poales</taxon>
        <taxon>Poaceae</taxon>
        <taxon>PACMAD clade</taxon>
        <taxon>Panicoideae</taxon>
        <taxon>Panicodae</taxon>
        <taxon>Paniceae</taxon>
        <taxon>Panicinae</taxon>
        <taxon>Panicum</taxon>
        <taxon>Panicum sect. Panicum</taxon>
    </lineage>
</organism>
<feature type="compositionally biased region" description="Pro residues" evidence="1">
    <location>
        <begin position="10"/>
        <end position="20"/>
    </location>
</feature>
<dbReference type="Proteomes" id="UP000275267">
    <property type="component" value="Unassembled WGS sequence"/>
</dbReference>
<evidence type="ECO:0000256" key="1">
    <source>
        <dbReference type="SAM" id="MobiDB-lite"/>
    </source>
</evidence>
<feature type="region of interest" description="Disordered" evidence="1">
    <location>
        <begin position="109"/>
        <end position="136"/>
    </location>
</feature>
<name>A0A3L6TT39_PANMI</name>
<keyword evidence="3" id="KW-1185">Reference proteome</keyword>
<dbReference type="EMBL" id="PQIB02000001">
    <property type="protein sequence ID" value="RLN42691.1"/>
    <property type="molecule type" value="Genomic_DNA"/>
</dbReference>
<dbReference type="AlphaFoldDB" id="A0A3L6TT39"/>
<sequence>MHKRVEHVPAGPPPSPPPPPFVDTANAAAALPCTCKLVGLVAVEDGRKRMADWRAAPAGRGEPPRRRAWRGEGAAGPRVRADDGFRGGRKRWIWGRRIRRRLAWKRRAGGGSGAASLAREERGRRGQMGCSGGQGGWSGRLAAHREREGLAFSSARCRVATALRHPAASRRRSRSPPAPPICCREELVVLSCLAGS</sequence>
<evidence type="ECO:0000313" key="2">
    <source>
        <dbReference type="EMBL" id="RLN42691.1"/>
    </source>
</evidence>
<gene>
    <name evidence="2" type="ORF">C2845_PM01G28920</name>
</gene>
<feature type="region of interest" description="Disordered" evidence="1">
    <location>
        <begin position="54"/>
        <end position="82"/>
    </location>
</feature>